<dbReference type="Pfam" id="PF03358">
    <property type="entry name" value="FMN_red"/>
    <property type="match status" value="1"/>
</dbReference>
<protein>
    <recommendedName>
        <fullName evidence="3">NADPH-dependent FMN reductase-like domain-containing protein</fullName>
    </recommendedName>
</protein>
<dbReference type="eggNOG" id="COG0655">
    <property type="taxonomic scope" value="Bacteria"/>
</dbReference>
<evidence type="ECO:0000313" key="4">
    <source>
        <dbReference type="EMBL" id="ERT65294.1"/>
    </source>
</evidence>
<dbReference type="AlphaFoldDB" id="U7V2A9"/>
<evidence type="ECO:0000313" key="5">
    <source>
        <dbReference type="Proteomes" id="UP000017081"/>
    </source>
</evidence>
<dbReference type="InterPro" id="IPR051796">
    <property type="entry name" value="ISF_SsuE-like"/>
</dbReference>
<dbReference type="InterPro" id="IPR029039">
    <property type="entry name" value="Flavoprotein-like_sf"/>
</dbReference>
<dbReference type="Proteomes" id="UP000017081">
    <property type="component" value="Unassembled WGS sequence"/>
</dbReference>
<dbReference type="RefSeq" id="WP_023052331.1">
    <property type="nucleotide sequence ID" value="NZ_CP173070.2"/>
</dbReference>
<dbReference type="GO" id="GO:0016491">
    <property type="term" value="F:oxidoreductase activity"/>
    <property type="evidence" value="ECO:0007669"/>
    <property type="project" value="InterPro"/>
</dbReference>
<evidence type="ECO:0000256" key="1">
    <source>
        <dbReference type="ARBA" id="ARBA00022630"/>
    </source>
</evidence>
<keyword evidence="2" id="KW-0288">FMN</keyword>
<keyword evidence="1" id="KW-0285">Flavoprotein</keyword>
<sequence length="212" mass="24299">MGLLLFYFINLHGLNIKIINNIIMRSYNLKEKETYMKNILIISSSPRKTGNSQMLCEQFKAGAEFTGHKLNLIQLVEKKIGFCRACDVCMQNGGICILKDDMYEILEQFKKADVLVLATPVYFYGVSAQMKTFIDRTYPIWQNLGYKEVYYIISAGLGEDIINRSLGDLDGFVEHFQRYEIRGRIYATNVMEAGIVRSLPVLQEAYQMGKSV</sequence>
<dbReference type="HOGENOM" id="CLU_050993_6_1_0"/>
<keyword evidence="5" id="KW-1185">Reference proteome</keyword>
<dbReference type="STRING" id="1319815.HMPREF0202_02805"/>
<dbReference type="Gene3D" id="3.40.50.360">
    <property type="match status" value="1"/>
</dbReference>
<dbReference type="PATRIC" id="fig|1319815.3.peg.2673"/>
<reference evidence="4 5" key="1">
    <citation type="submission" date="2013-08" db="EMBL/GenBank/DDBJ databases">
        <authorList>
            <person name="Weinstock G."/>
            <person name="Sodergren E."/>
            <person name="Wylie T."/>
            <person name="Fulton L."/>
            <person name="Fulton R."/>
            <person name="Fronick C."/>
            <person name="O'Laughlin M."/>
            <person name="Godfrey J."/>
            <person name="Miner T."/>
            <person name="Herter B."/>
            <person name="Appelbaum E."/>
            <person name="Cordes M."/>
            <person name="Lek S."/>
            <person name="Wollam A."/>
            <person name="Pepin K.H."/>
            <person name="Palsikar V.B."/>
            <person name="Mitreva M."/>
            <person name="Wilson R.K."/>
        </authorList>
    </citation>
    <scope>NUCLEOTIDE SEQUENCE [LARGE SCALE GENOMIC DNA]</scope>
    <source>
        <strain evidence="4 5">ATCC BAA-474</strain>
    </source>
</reference>
<dbReference type="PANTHER" id="PTHR43278">
    <property type="entry name" value="NAD(P)H-DEPENDENT FMN-CONTAINING OXIDOREDUCTASE YWQN-RELATED"/>
    <property type="match status" value="1"/>
</dbReference>
<dbReference type="InterPro" id="IPR005025">
    <property type="entry name" value="FMN_Rdtase-like_dom"/>
</dbReference>
<dbReference type="PANTHER" id="PTHR43278:SF4">
    <property type="entry name" value="NAD(P)H-DEPENDENT FMN-CONTAINING OXIDOREDUCTASE YWQN-RELATED"/>
    <property type="match status" value="1"/>
</dbReference>
<accession>U7V2A9</accession>
<evidence type="ECO:0000259" key="3">
    <source>
        <dbReference type="Pfam" id="PF03358"/>
    </source>
</evidence>
<comment type="caution">
    <text evidence="4">The sequence shown here is derived from an EMBL/GenBank/DDBJ whole genome shotgun (WGS) entry which is preliminary data.</text>
</comment>
<proteinExistence type="predicted"/>
<organism evidence="4 5">
    <name type="scientific">Cetobacterium somerae ATCC BAA-474</name>
    <dbReference type="NCBI Taxonomy" id="1319815"/>
    <lineage>
        <taxon>Bacteria</taxon>
        <taxon>Fusobacteriati</taxon>
        <taxon>Fusobacteriota</taxon>
        <taxon>Fusobacteriia</taxon>
        <taxon>Fusobacteriales</taxon>
        <taxon>Fusobacteriaceae</taxon>
        <taxon>Cetobacterium</taxon>
    </lineage>
</organism>
<name>U7V2A9_9FUSO</name>
<dbReference type="SUPFAM" id="SSF52218">
    <property type="entry name" value="Flavoproteins"/>
    <property type="match status" value="1"/>
</dbReference>
<gene>
    <name evidence="4" type="ORF">HMPREF0202_02805</name>
</gene>
<dbReference type="EMBL" id="AXZF01000169">
    <property type="protein sequence ID" value="ERT65294.1"/>
    <property type="molecule type" value="Genomic_DNA"/>
</dbReference>
<feature type="domain" description="NADPH-dependent FMN reductase-like" evidence="3">
    <location>
        <begin position="38"/>
        <end position="143"/>
    </location>
</feature>
<evidence type="ECO:0000256" key="2">
    <source>
        <dbReference type="ARBA" id="ARBA00022643"/>
    </source>
</evidence>